<dbReference type="PIRSF" id="PIRSF004923">
    <property type="entry name" value="RseC"/>
    <property type="match status" value="1"/>
</dbReference>
<protein>
    <submittedName>
        <fullName evidence="2">SoxR reducing system RseC family protein</fullName>
    </submittedName>
</protein>
<proteinExistence type="predicted"/>
<keyword evidence="1" id="KW-0812">Transmembrane</keyword>
<dbReference type="EMBL" id="JBEWLZ010000002">
    <property type="protein sequence ID" value="MET1488838.1"/>
    <property type="molecule type" value="Genomic_DNA"/>
</dbReference>
<organism evidence="2 3">
    <name type="scientific">Uliginosibacterium paludis</name>
    <dbReference type="NCBI Taxonomy" id="1615952"/>
    <lineage>
        <taxon>Bacteria</taxon>
        <taxon>Pseudomonadati</taxon>
        <taxon>Pseudomonadota</taxon>
        <taxon>Betaproteobacteria</taxon>
        <taxon>Rhodocyclales</taxon>
        <taxon>Zoogloeaceae</taxon>
        <taxon>Uliginosibacterium</taxon>
    </lineage>
</organism>
<dbReference type="Pfam" id="PF04246">
    <property type="entry name" value="RseC_MucC"/>
    <property type="match status" value="1"/>
</dbReference>
<feature type="transmembrane region" description="Helical" evidence="1">
    <location>
        <begin position="99"/>
        <end position="118"/>
    </location>
</feature>
<sequence length="132" mass="13136">MQADGVVVGSAAGVARVRVQRSGGCGRCNEPGGCGNAADSRCDEFVVLNELNVRPGDRVLIDIPEGAALRAAMLAYGLPLCGTVLGAIAGFAAGGSDMASLAGAAAGLLLAFAGVRLGRSRGVSRPRIAEIL</sequence>
<comment type="caution">
    <text evidence="2">The sequence shown here is derived from an EMBL/GenBank/DDBJ whole genome shotgun (WGS) entry which is preliminary data.</text>
</comment>
<dbReference type="RefSeq" id="WP_345923786.1">
    <property type="nucleotide sequence ID" value="NZ_JBDIVF010000001.1"/>
</dbReference>
<evidence type="ECO:0000256" key="1">
    <source>
        <dbReference type="SAM" id="Phobius"/>
    </source>
</evidence>
<gene>
    <name evidence="2" type="ORF">ABVT11_03285</name>
</gene>
<keyword evidence="1" id="KW-1133">Transmembrane helix</keyword>
<accession>A0ABV2CLS1</accession>
<dbReference type="InterPro" id="IPR026268">
    <property type="entry name" value="RseC"/>
</dbReference>
<feature type="transmembrane region" description="Helical" evidence="1">
    <location>
        <begin position="73"/>
        <end position="93"/>
    </location>
</feature>
<dbReference type="Proteomes" id="UP001548590">
    <property type="component" value="Unassembled WGS sequence"/>
</dbReference>
<dbReference type="InterPro" id="IPR007359">
    <property type="entry name" value="SigmaE_reg_RseC_MucC"/>
</dbReference>
<dbReference type="PANTHER" id="PTHR35867">
    <property type="entry name" value="PROTEIN RSEC"/>
    <property type="match status" value="1"/>
</dbReference>
<keyword evidence="3" id="KW-1185">Reference proteome</keyword>
<evidence type="ECO:0000313" key="2">
    <source>
        <dbReference type="EMBL" id="MET1488838.1"/>
    </source>
</evidence>
<evidence type="ECO:0000313" key="3">
    <source>
        <dbReference type="Proteomes" id="UP001548590"/>
    </source>
</evidence>
<dbReference type="PANTHER" id="PTHR35867:SF1">
    <property type="entry name" value="PROTEIN RSEC"/>
    <property type="match status" value="1"/>
</dbReference>
<keyword evidence="1" id="KW-0472">Membrane</keyword>
<reference evidence="2 3" key="1">
    <citation type="submission" date="2024-07" db="EMBL/GenBank/DDBJ databases">
        <title>Uliginosibacterium paludis KCTC:42655.</title>
        <authorList>
            <person name="Kim M.K."/>
        </authorList>
    </citation>
    <scope>NUCLEOTIDE SEQUENCE [LARGE SCALE GENOMIC DNA]</scope>
    <source>
        <strain evidence="2 3">KCTC 42655</strain>
    </source>
</reference>
<name>A0ABV2CLS1_9RHOO</name>